<dbReference type="AlphaFoldDB" id="A0A8J3I9M8"/>
<sequence>MSYRAGGPDLVGESEASYETSVFLSVFSSCHKRNAYRMKETNNKKLRVDLIDECHMLLSNVSFFEVYEKQGSSTRTRSGHFAVKMS</sequence>
<gene>
    <name evidence="1" type="ORF">KSX_53770</name>
</gene>
<accession>A0A8J3I9M8</accession>
<evidence type="ECO:0000313" key="1">
    <source>
        <dbReference type="EMBL" id="GHO47214.1"/>
    </source>
</evidence>
<dbReference type="PROSITE" id="PS51257">
    <property type="entry name" value="PROKAR_LIPOPROTEIN"/>
    <property type="match status" value="1"/>
</dbReference>
<dbReference type="EMBL" id="BNJF01000003">
    <property type="protein sequence ID" value="GHO47214.1"/>
    <property type="molecule type" value="Genomic_DNA"/>
</dbReference>
<protein>
    <submittedName>
        <fullName evidence="1">Uncharacterized protein</fullName>
    </submittedName>
</protein>
<keyword evidence="2" id="KW-1185">Reference proteome</keyword>
<comment type="caution">
    <text evidence="1">The sequence shown here is derived from an EMBL/GenBank/DDBJ whole genome shotgun (WGS) entry which is preliminary data.</text>
</comment>
<proteinExistence type="predicted"/>
<organism evidence="1 2">
    <name type="scientific">Ktedonospora formicarum</name>
    <dbReference type="NCBI Taxonomy" id="2778364"/>
    <lineage>
        <taxon>Bacteria</taxon>
        <taxon>Bacillati</taxon>
        <taxon>Chloroflexota</taxon>
        <taxon>Ktedonobacteria</taxon>
        <taxon>Ktedonobacterales</taxon>
        <taxon>Ktedonobacteraceae</taxon>
        <taxon>Ktedonospora</taxon>
    </lineage>
</organism>
<evidence type="ECO:0000313" key="2">
    <source>
        <dbReference type="Proteomes" id="UP000612362"/>
    </source>
</evidence>
<dbReference type="Proteomes" id="UP000612362">
    <property type="component" value="Unassembled WGS sequence"/>
</dbReference>
<name>A0A8J3I9M8_9CHLR</name>
<reference evidence="1" key="1">
    <citation type="submission" date="2020-10" db="EMBL/GenBank/DDBJ databases">
        <title>Taxonomic study of unclassified bacteria belonging to the class Ktedonobacteria.</title>
        <authorList>
            <person name="Yabe S."/>
            <person name="Wang C.M."/>
            <person name="Zheng Y."/>
            <person name="Sakai Y."/>
            <person name="Cavaletti L."/>
            <person name="Monciardini P."/>
            <person name="Donadio S."/>
        </authorList>
    </citation>
    <scope>NUCLEOTIDE SEQUENCE</scope>
    <source>
        <strain evidence="1">SOSP1-1</strain>
    </source>
</reference>